<evidence type="ECO:0000256" key="1">
    <source>
        <dbReference type="SAM" id="MobiDB-lite"/>
    </source>
</evidence>
<organism evidence="2 3">
    <name type="scientific">Nonomuraea guangzhouensis</name>
    <dbReference type="NCBI Taxonomy" id="1291555"/>
    <lineage>
        <taxon>Bacteria</taxon>
        <taxon>Bacillati</taxon>
        <taxon>Actinomycetota</taxon>
        <taxon>Actinomycetes</taxon>
        <taxon>Streptosporangiales</taxon>
        <taxon>Streptosporangiaceae</taxon>
        <taxon>Nonomuraea</taxon>
    </lineage>
</organism>
<evidence type="ECO:0000313" key="2">
    <source>
        <dbReference type="EMBL" id="MFD1541180.1"/>
    </source>
</evidence>
<keyword evidence="3" id="KW-1185">Reference proteome</keyword>
<accession>A0ABW4GER5</accession>
<protein>
    <submittedName>
        <fullName evidence="2">Uncharacterized protein</fullName>
    </submittedName>
</protein>
<dbReference type="RefSeq" id="WP_219530492.1">
    <property type="nucleotide sequence ID" value="NZ_JAHKRM010000009.1"/>
</dbReference>
<evidence type="ECO:0000313" key="3">
    <source>
        <dbReference type="Proteomes" id="UP001597097"/>
    </source>
</evidence>
<gene>
    <name evidence="2" type="ORF">ACFSJ0_29295</name>
</gene>
<sequence length="109" mass="12467">MAPVDVSSEAVSDAYRGQWDLYWTSRGTVIPRGFLPLLDEWQDIDARERRLSIESQTPILIDPRSRIGPRLAAFFRRSRFARLATGQVRHDAEPGSHKREVRGPVPQAR</sequence>
<feature type="region of interest" description="Disordered" evidence="1">
    <location>
        <begin position="86"/>
        <end position="109"/>
    </location>
</feature>
<reference evidence="3" key="1">
    <citation type="journal article" date="2019" name="Int. J. Syst. Evol. Microbiol.">
        <title>The Global Catalogue of Microorganisms (GCM) 10K type strain sequencing project: providing services to taxonomists for standard genome sequencing and annotation.</title>
        <authorList>
            <consortium name="The Broad Institute Genomics Platform"/>
            <consortium name="The Broad Institute Genome Sequencing Center for Infectious Disease"/>
            <person name="Wu L."/>
            <person name="Ma J."/>
        </authorList>
    </citation>
    <scope>NUCLEOTIDE SEQUENCE [LARGE SCALE GENOMIC DNA]</scope>
    <source>
        <strain evidence="3">CGMCC 1.15399</strain>
    </source>
</reference>
<feature type="compositionally biased region" description="Basic and acidic residues" evidence="1">
    <location>
        <begin position="88"/>
        <end position="102"/>
    </location>
</feature>
<name>A0ABW4GER5_9ACTN</name>
<proteinExistence type="predicted"/>
<comment type="caution">
    <text evidence="2">The sequence shown here is derived from an EMBL/GenBank/DDBJ whole genome shotgun (WGS) entry which is preliminary data.</text>
</comment>
<dbReference type="Proteomes" id="UP001597097">
    <property type="component" value="Unassembled WGS sequence"/>
</dbReference>
<dbReference type="EMBL" id="JBHUCM010000024">
    <property type="protein sequence ID" value="MFD1541180.1"/>
    <property type="molecule type" value="Genomic_DNA"/>
</dbReference>